<protein>
    <submittedName>
        <fullName evidence="5">F-box and WD repeat domain containing 8</fullName>
    </submittedName>
</protein>
<organism evidence="5 6">
    <name type="scientific">Phasianus colchicus</name>
    <name type="common">Common pheasant</name>
    <dbReference type="NCBI Taxonomy" id="9054"/>
    <lineage>
        <taxon>Eukaryota</taxon>
        <taxon>Metazoa</taxon>
        <taxon>Chordata</taxon>
        <taxon>Craniata</taxon>
        <taxon>Vertebrata</taxon>
        <taxon>Euteleostomi</taxon>
        <taxon>Archelosauria</taxon>
        <taxon>Archosauria</taxon>
        <taxon>Dinosauria</taxon>
        <taxon>Saurischia</taxon>
        <taxon>Theropoda</taxon>
        <taxon>Coelurosauria</taxon>
        <taxon>Aves</taxon>
        <taxon>Neognathae</taxon>
        <taxon>Galloanserae</taxon>
        <taxon>Galliformes</taxon>
        <taxon>Phasianidae</taxon>
        <taxon>Phasianinae</taxon>
        <taxon>Phasianus</taxon>
    </lineage>
</organism>
<feature type="region of interest" description="Disordered" evidence="3">
    <location>
        <begin position="20"/>
        <end position="43"/>
    </location>
</feature>
<feature type="domain" description="F-box" evidence="4">
    <location>
        <begin position="94"/>
        <end position="140"/>
    </location>
</feature>
<evidence type="ECO:0000256" key="2">
    <source>
        <dbReference type="ARBA" id="ARBA00022737"/>
    </source>
</evidence>
<dbReference type="FunFam" id="2.130.10.10:FF:000428">
    <property type="entry name" value="F-box and WD repeat domain containing 8"/>
    <property type="match status" value="1"/>
</dbReference>
<dbReference type="Gene3D" id="2.130.10.10">
    <property type="entry name" value="YVTN repeat-like/Quinoprotein amine dehydrogenase"/>
    <property type="match status" value="1"/>
</dbReference>
<dbReference type="InterPro" id="IPR036047">
    <property type="entry name" value="F-box-like_dom_sf"/>
</dbReference>
<proteinExistence type="predicted"/>
<evidence type="ECO:0000313" key="5">
    <source>
        <dbReference type="Ensembl" id="ENSPCLP00000006114.1"/>
    </source>
</evidence>
<sequence length="649" mass="70920">MAEGSAELELFRRRWREELAAGGKKRRREAAEGPGGTGRDGSGCLALACGLLDGESPAPSSPPPARPCEEAAGEEADDLLGQLIRDLNEINEVPFFDVHLPYELALKIFQYLGKAELGKCAQVSRTWKVLAEDEVLWYRLCQQEGYLLDVSISERPCWKLALKDCRAKERALRTNWKNRSGAVSQLQYELGKILCDVHSCDGVVIAGYTSGEVRLWDTRTWDYTAPILEPVQGPGDAGPQPHVSFVRINSSLAVAAYEDGTVSVWSLMIGREPIHRYQHNQRIHALALGSKGATVATASGFEVKMESPDDRGFWQTTGTFEIQKLVNFLHLVPEVWDSPVAVAAAEDVVYLLKVEDPGKILHSVYGQPVTCLDVSAHEAAFGVKGFGWILNEPNQVLLYNLETSQCLKKLGNSMGDFTCVNLQDSPPNMLVTGNKDRRQLLLKQWNRRVTAFHKSTFLTAPFNWDESDVLPLSPAVEAGDGGQCQGQSVRPPQERSAVLPVCPPAGGVCSADGRLEDRQRGRRWVGVCVGPADGHQALGDACQVTVCVLLCTTSSCRLFTPYTALLRVRENGCFFHPWISCGLQLASSPAPSINTDLIKPWASSAVLLAVVPAVTGSLYLPHLLCFFTCASVLLLHVSLSSNKQSQIGI</sequence>
<dbReference type="Pfam" id="PF12937">
    <property type="entry name" value="F-box-like"/>
    <property type="match status" value="1"/>
</dbReference>
<dbReference type="Gene3D" id="1.20.1280.50">
    <property type="match status" value="1"/>
</dbReference>
<reference evidence="5" key="1">
    <citation type="submission" date="2025-08" db="UniProtKB">
        <authorList>
            <consortium name="Ensembl"/>
        </authorList>
    </citation>
    <scope>IDENTIFICATION</scope>
</reference>
<dbReference type="PANTHER" id="PTHR44436:SF1">
    <property type="entry name" value="F-BOX_WD REPEAT-CONTAINING PROTEIN 2"/>
    <property type="match status" value="1"/>
</dbReference>
<dbReference type="FunFam" id="1.20.1280.50:FF:000025">
    <property type="entry name" value="F-box and WD repeat domain containing 8"/>
    <property type="match status" value="1"/>
</dbReference>
<dbReference type="InterPro" id="IPR001810">
    <property type="entry name" value="F-box_dom"/>
</dbReference>
<dbReference type="Proteomes" id="UP000472261">
    <property type="component" value="Unplaced"/>
</dbReference>
<gene>
    <name evidence="5" type="primary">FBXW8</name>
</gene>
<accession>A0A669PDW5</accession>
<dbReference type="SUPFAM" id="SSF81383">
    <property type="entry name" value="F-box domain"/>
    <property type="match status" value="1"/>
</dbReference>
<evidence type="ECO:0000259" key="4">
    <source>
        <dbReference type="PROSITE" id="PS50181"/>
    </source>
</evidence>
<dbReference type="InterPro" id="IPR015943">
    <property type="entry name" value="WD40/YVTN_repeat-like_dom_sf"/>
</dbReference>
<dbReference type="InterPro" id="IPR042627">
    <property type="entry name" value="FBXW2"/>
</dbReference>
<evidence type="ECO:0000256" key="3">
    <source>
        <dbReference type="SAM" id="MobiDB-lite"/>
    </source>
</evidence>
<dbReference type="PROSITE" id="PS50181">
    <property type="entry name" value="FBOX"/>
    <property type="match status" value="1"/>
</dbReference>
<name>A0A669PDW5_PHACC</name>
<evidence type="ECO:0000313" key="6">
    <source>
        <dbReference type="Proteomes" id="UP000472261"/>
    </source>
</evidence>
<dbReference type="Ensembl" id="ENSPCLT00000008445.1">
    <property type="protein sequence ID" value="ENSPCLP00000006114.1"/>
    <property type="gene ID" value="ENSPCLG00000005125.1"/>
</dbReference>
<keyword evidence="1" id="KW-0853">WD repeat</keyword>
<dbReference type="SUPFAM" id="SSF50978">
    <property type="entry name" value="WD40 repeat-like"/>
    <property type="match status" value="1"/>
</dbReference>
<dbReference type="SMART" id="SM00256">
    <property type="entry name" value="FBOX"/>
    <property type="match status" value="1"/>
</dbReference>
<keyword evidence="6" id="KW-1185">Reference proteome</keyword>
<dbReference type="PANTHER" id="PTHR44436">
    <property type="entry name" value="F-BOX/WD REPEAT-CONTAINING PROTEIN 2"/>
    <property type="match status" value="1"/>
</dbReference>
<dbReference type="CDD" id="cd22134">
    <property type="entry name" value="F-box_FBXW8"/>
    <property type="match status" value="1"/>
</dbReference>
<keyword evidence="2" id="KW-0677">Repeat</keyword>
<dbReference type="InterPro" id="IPR036322">
    <property type="entry name" value="WD40_repeat_dom_sf"/>
</dbReference>
<evidence type="ECO:0000256" key="1">
    <source>
        <dbReference type="ARBA" id="ARBA00022574"/>
    </source>
</evidence>
<dbReference type="AlphaFoldDB" id="A0A669PDW5"/>
<reference evidence="5" key="2">
    <citation type="submission" date="2025-09" db="UniProtKB">
        <authorList>
            <consortium name="Ensembl"/>
        </authorList>
    </citation>
    <scope>IDENTIFICATION</scope>
</reference>